<dbReference type="Proteomes" id="UP000317169">
    <property type="component" value="Unassembled WGS sequence"/>
</dbReference>
<dbReference type="OrthoDB" id="977547at2"/>
<dbReference type="InterPro" id="IPR020568">
    <property type="entry name" value="Ribosomal_Su5_D2-typ_SF"/>
</dbReference>
<comment type="caution">
    <text evidence="5">The sequence shown here is derived from an EMBL/GenBank/DDBJ whole genome shotgun (WGS) entry which is preliminary data.</text>
</comment>
<dbReference type="GO" id="GO:0005524">
    <property type="term" value="F:ATP binding"/>
    <property type="evidence" value="ECO:0007669"/>
    <property type="project" value="UniProtKB-KW"/>
</dbReference>
<dbReference type="Gene3D" id="3.30.70.890">
    <property type="entry name" value="GHMP kinase, C-terminal domain"/>
    <property type="match status" value="1"/>
</dbReference>
<dbReference type="PRINTS" id="PR00960">
    <property type="entry name" value="LMBPPROTEIN"/>
</dbReference>
<dbReference type="InterPro" id="IPR036554">
    <property type="entry name" value="GHMP_kinase_C_sf"/>
</dbReference>
<feature type="domain" description="GHMP kinase N-terminal" evidence="4">
    <location>
        <begin position="86"/>
        <end position="150"/>
    </location>
</feature>
<keyword evidence="1" id="KW-0547">Nucleotide-binding</keyword>
<proteinExistence type="predicted"/>
<name>A0A507ZNK4_9FLAO</name>
<accession>A0A507ZNK4</accession>
<dbReference type="Gene3D" id="3.30.230.10">
    <property type="match status" value="1"/>
</dbReference>
<dbReference type="EMBL" id="VIAR01000006">
    <property type="protein sequence ID" value="TQD38869.1"/>
    <property type="molecule type" value="Genomic_DNA"/>
</dbReference>
<evidence type="ECO:0000313" key="5">
    <source>
        <dbReference type="EMBL" id="TQD38869.1"/>
    </source>
</evidence>
<keyword evidence="2 5" id="KW-0808">Transferase</keyword>
<reference evidence="5 6" key="1">
    <citation type="submission" date="2019-06" db="EMBL/GenBank/DDBJ databases">
        <title>Flavibacter putida gen. nov., sp. nov., a novel marine bacterium of the family Flavobacteriaceae isolated from coastal seawater.</title>
        <authorList>
            <person name="Feng X."/>
        </authorList>
    </citation>
    <scope>NUCLEOTIDE SEQUENCE [LARGE SCALE GENOMIC DNA]</scope>
    <source>
        <strain evidence="5 6">PLHSN227</strain>
    </source>
</reference>
<keyword evidence="2 5" id="KW-0418">Kinase</keyword>
<evidence type="ECO:0000256" key="2">
    <source>
        <dbReference type="ARBA" id="ARBA00022777"/>
    </source>
</evidence>
<sequence>MKGPLFYSKILLFGEYGIIKDSKGLSIPYNFYNGALKVDQNLSEANQKSNNNLKRFADYLQNLQKSNPGLVQFDIESLQADIEKGMYFDSSIPQGYGVGSSGALVAAIYDKYALQKITVLENLSREKLLQLKVIFSEMESFFHGKSSGLDPLNSYLSLPILINSKDNIEAAGIPSQTNSGKGAVFLLDSGSVGETAPMVNLFMENMKQDGFRNMLKDKFVKHTDACVDDFLKGDVKSLFGNIKKLSNVVLANFKPMIPKQFHQLWKEGIDSGNFYLKLCGSGGGGYILGFTEDLDQAKKALKDYKLEVVYNF</sequence>
<protein>
    <submittedName>
        <fullName evidence="5">Mevalonate kinase</fullName>
    </submittedName>
</protein>
<dbReference type="RefSeq" id="WP_141421727.1">
    <property type="nucleotide sequence ID" value="NZ_VIAR01000006.1"/>
</dbReference>
<gene>
    <name evidence="5" type="ORF">FKR84_07765</name>
</gene>
<keyword evidence="3" id="KW-0067">ATP-binding</keyword>
<dbReference type="SUPFAM" id="SSF54211">
    <property type="entry name" value="Ribosomal protein S5 domain 2-like"/>
    <property type="match status" value="1"/>
</dbReference>
<evidence type="ECO:0000256" key="3">
    <source>
        <dbReference type="ARBA" id="ARBA00022840"/>
    </source>
</evidence>
<organism evidence="5 6">
    <name type="scientific">Haloflavibacter putidus</name>
    <dbReference type="NCBI Taxonomy" id="2576776"/>
    <lineage>
        <taxon>Bacteria</taxon>
        <taxon>Pseudomonadati</taxon>
        <taxon>Bacteroidota</taxon>
        <taxon>Flavobacteriia</taxon>
        <taxon>Flavobacteriales</taxon>
        <taxon>Flavobacteriaceae</taxon>
        <taxon>Haloflavibacter</taxon>
    </lineage>
</organism>
<dbReference type="InterPro" id="IPR006204">
    <property type="entry name" value="GHMP_kinase_N_dom"/>
</dbReference>
<dbReference type="Pfam" id="PF00288">
    <property type="entry name" value="GHMP_kinases_N"/>
    <property type="match status" value="1"/>
</dbReference>
<evidence type="ECO:0000256" key="1">
    <source>
        <dbReference type="ARBA" id="ARBA00022741"/>
    </source>
</evidence>
<dbReference type="InterPro" id="IPR014721">
    <property type="entry name" value="Ribsml_uS5_D2-typ_fold_subgr"/>
</dbReference>
<dbReference type="SUPFAM" id="SSF55060">
    <property type="entry name" value="GHMP Kinase, C-terminal domain"/>
    <property type="match status" value="1"/>
</dbReference>
<dbReference type="GO" id="GO:0016301">
    <property type="term" value="F:kinase activity"/>
    <property type="evidence" value="ECO:0007669"/>
    <property type="project" value="UniProtKB-KW"/>
</dbReference>
<dbReference type="InterPro" id="IPR001174">
    <property type="entry name" value="HddA/FKP"/>
</dbReference>
<dbReference type="AlphaFoldDB" id="A0A507ZNK4"/>
<evidence type="ECO:0000313" key="6">
    <source>
        <dbReference type="Proteomes" id="UP000317169"/>
    </source>
</evidence>
<evidence type="ECO:0000259" key="4">
    <source>
        <dbReference type="Pfam" id="PF00288"/>
    </source>
</evidence>
<keyword evidence="6" id="KW-1185">Reference proteome</keyword>